<feature type="transmembrane region" description="Helical" evidence="1">
    <location>
        <begin position="6"/>
        <end position="29"/>
    </location>
</feature>
<keyword evidence="1" id="KW-0472">Membrane</keyword>
<dbReference type="PANTHER" id="PTHR37919">
    <property type="entry name" value="PROTEIN CBG05606"/>
    <property type="match status" value="1"/>
</dbReference>
<dbReference type="AlphaFoldDB" id="A0AA38P3Y9"/>
<evidence type="ECO:0008006" key="4">
    <source>
        <dbReference type="Google" id="ProtNLM"/>
    </source>
</evidence>
<protein>
    <recommendedName>
        <fullName evidence="4">Emopamil-binding protein</fullName>
    </recommendedName>
</protein>
<keyword evidence="3" id="KW-1185">Reference proteome</keyword>
<proteinExistence type="predicted"/>
<dbReference type="PANTHER" id="PTHR37919:SF2">
    <property type="entry name" value="EXPERA DOMAIN-CONTAINING PROTEIN"/>
    <property type="match status" value="1"/>
</dbReference>
<evidence type="ECO:0000313" key="2">
    <source>
        <dbReference type="EMBL" id="KAJ3835882.1"/>
    </source>
</evidence>
<keyword evidence="1" id="KW-1133">Transmembrane helix</keyword>
<gene>
    <name evidence="2" type="ORF">F5878DRAFT_626738</name>
</gene>
<dbReference type="EMBL" id="MU806368">
    <property type="protein sequence ID" value="KAJ3835882.1"/>
    <property type="molecule type" value="Genomic_DNA"/>
</dbReference>
<reference evidence="2" key="1">
    <citation type="submission" date="2022-08" db="EMBL/GenBank/DDBJ databases">
        <authorList>
            <consortium name="DOE Joint Genome Institute"/>
            <person name="Min B."/>
            <person name="Riley R."/>
            <person name="Sierra-Patev S."/>
            <person name="Naranjo-Ortiz M."/>
            <person name="Looney B."/>
            <person name="Konkel Z."/>
            <person name="Slot J.C."/>
            <person name="Sakamoto Y."/>
            <person name="Steenwyk J.L."/>
            <person name="Rokas A."/>
            <person name="Carro J."/>
            <person name="Camarero S."/>
            <person name="Ferreira P."/>
            <person name="Molpeceres G."/>
            <person name="Ruiz-Duenas F.J."/>
            <person name="Serrano A."/>
            <person name="Henrissat B."/>
            <person name="Drula E."/>
            <person name="Hughes K.W."/>
            <person name="Mata J.L."/>
            <person name="Ishikawa N.K."/>
            <person name="Vargas-Isla R."/>
            <person name="Ushijima S."/>
            <person name="Smith C.A."/>
            <person name="Ahrendt S."/>
            <person name="Andreopoulos W."/>
            <person name="He G."/>
            <person name="Labutti K."/>
            <person name="Lipzen A."/>
            <person name="Ng V."/>
            <person name="Sandor L."/>
            <person name="Barry K."/>
            <person name="Martinez A.T."/>
            <person name="Xiao Y."/>
            <person name="Gibbons J.G."/>
            <person name="Terashima K."/>
            <person name="Hibbett D.S."/>
            <person name="Grigoriev I.V."/>
        </authorList>
    </citation>
    <scope>NUCLEOTIDE SEQUENCE</scope>
    <source>
        <strain evidence="2">TFB9207</strain>
    </source>
</reference>
<dbReference type="Proteomes" id="UP001163846">
    <property type="component" value="Unassembled WGS sequence"/>
</dbReference>
<comment type="caution">
    <text evidence="2">The sequence shown here is derived from an EMBL/GenBank/DDBJ whole genome shotgun (WGS) entry which is preliminary data.</text>
</comment>
<name>A0AA38P3Y9_9AGAR</name>
<evidence type="ECO:0000256" key="1">
    <source>
        <dbReference type="SAM" id="Phobius"/>
    </source>
</evidence>
<evidence type="ECO:0000313" key="3">
    <source>
        <dbReference type="Proteomes" id="UP001163846"/>
    </source>
</evidence>
<accession>A0AA38P3Y9</accession>
<feature type="transmembrane region" description="Helical" evidence="1">
    <location>
        <begin position="136"/>
        <end position="157"/>
    </location>
</feature>
<sequence length="181" mass="20512">MAIKTHTWISLWFLLTTPVILWDVGYCFMRPRSMIGGDLHWIWEPYGIYQNVDLLYGIPALEEANGFTNAQSLMNILETILNLTYLYLAHISPWPPATLIGFGSAALTLSKTMLYWAQEYFCGFCATGQNDVRTLVVYWVIPNGLWLLFPALIVYTLGKDLVGQLGLADRAEIAAKERKSE</sequence>
<keyword evidence="1" id="KW-0812">Transmembrane</keyword>
<organism evidence="2 3">
    <name type="scientific">Lentinula raphanica</name>
    <dbReference type="NCBI Taxonomy" id="153919"/>
    <lineage>
        <taxon>Eukaryota</taxon>
        <taxon>Fungi</taxon>
        <taxon>Dikarya</taxon>
        <taxon>Basidiomycota</taxon>
        <taxon>Agaricomycotina</taxon>
        <taxon>Agaricomycetes</taxon>
        <taxon>Agaricomycetidae</taxon>
        <taxon>Agaricales</taxon>
        <taxon>Marasmiineae</taxon>
        <taxon>Omphalotaceae</taxon>
        <taxon>Lentinula</taxon>
    </lineage>
</organism>